<dbReference type="PANTHER" id="PTHR46609">
    <property type="entry name" value="EXONUCLEASE, PHAGE-TYPE/RECB, C-TERMINAL DOMAIN-CONTAINING PROTEIN"/>
    <property type="match status" value="1"/>
</dbReference>
<dbReference type="InterPro" id="IPR011335">
    <property type="entry name" value="Restrct_endonuc-II-like"/>
</dbReference>
<reference evidence="2 3" key="1">
    <citation type="submission" date="2023-02" db="EMBL/GenBank/DDBJ databases">
        <title>LHISI_Scaffold_Assembly.</title>
        <authorList>
            <person name="Stuart O.P."/>
            <person name="Cleave R."/>
            <person name="Magrath M.J.L."/>
            <person name="Mikheyev A.S."/>
        </authorList>
    </citation>
    <scope>NUCLEOTIDE SEQUENCE [LARGE SCALE GENOMIC DNA]</scope>
    <source>
        <strain evidence="2">Daus_M_001</strain>
        <tissue evidence="2">Leg muscle</tissue>
    </source>
</reference>
<accession>A0ABQ9GR78</accession>
<organism evidence="2 3">
    <name type="scientific">Dryococelus australis</name>
    <dbReference type="NCBI Taxonomy" id="614101"/>
    <lineage>
        <taxon>Eukaryota</taxon>
        <taxon>Metazoa</taxon>
        <taxon>Ecdysozoa</taxon>
        <taxon>Arthropoda</taxon>
        <taxon>Hexapoda</taxon>
        <taxon>Insecta</taxon>
        <taxon>Pterygota</taxon>
        <taxon>Neoptera</taxon>
        <taxon>Polyneoptera</taxon>
        <taxon>Phasmatodea</taxon>
        <taxon>Verophasmatodea</taxon>
        <taxon>Anareolatae</taxon>
        <taxon>Phasmatidae</taxon>
        <taxon>Eurycanthinae</taxon>
        <taxon>Dryococelus</taxon>
    </lineage>
</organism>
<dbReference type="Pfam" id="PF09588">
    <property type="entry name" value="YqaJ"/>
    <property type="match status" value="1"/>
</dbReference>
<comment type="caution">
    <text evidence="2">The sequence shown here is derived from an EMBL/GenBank/DDBJ whole genome shotgun (WGS) entry which is preliminary data.</text>
</comment>
<proteinExistence type="predicted"/>
<evidence type="ECO:0000259" key="1">
    <source>
        <dbReference type="Pfam" id="PF09588"/>
    </source>
</evidence>
<keyword evidence="3" id="KW-1185">Reference proteome</keyword>
<gene>
    <name evidence="2" type="ORF">PR048_025369</name>
</gene>
<sequence>MKSSTPRAKTIISIIYSSFQGNKANRYGLEKEPIAIEQLSKELVKCIKPAGLFIDKDMPWLAAMPDGLIDHDSTIELRCPFSAAQRTSESAIRQNKIKFCLIENELRLKRNDSYMFQVRGQLQIANMKTCYFVVQTPLGMLFEIIERGTKFWEEKMVDKLNGFYMDHIRVGRRTASAGFATLISVSIENSTQHLCNRISWDYQPNFAIGNITFCHSKSYKLSSNAAIN</sequence>
<dbReference type="InterPro" id="IPR051703">
    <property type="entry name" value="NF-kappa-B_Signaling_Reg"/>
</dbReference>
<dbReference type="Proteomes" id="UP001159363">
    <property type="component" value="Chromosome 9"/>
</dbReference>
<dbReference type="Gene3D" id="3.90.320.10">
    <property type="match status" value="1"/>
</dbReference>
<dbReference type="InterPro" id="IPR011604">
    <property type="entry name" value="PDDEXK-like_dom_sf"/>
</dbReference>
<protein>
    <recommendedName>
        <fullName evidence="1">YqaJ viral recombinase domain-containing protein</fullName>
    </recommendedName>
</protein>
<evidence type="ECO:0000313" key="3">
    <source>
        <dbReference type="Proteomes" id="UP001159363"/>
    </source>
</evidence>
<dbReference type="EMBL" id="JARBHB010000010">
    <property type="protein sequence ID" value="KAJ8874509.1"/>
    <property type="molecule type" value="Genomic_DNA"/>
</dbReference>
<dbReference type="CDD" id="cd22343">
    <property type="entry name" value="PDDEXK_lambda_exonuclease-like"/>
    <property type="match status" value="1"/>
</dbReference>
<dbReference type="SUPFAM" id="SSF52980">
    <property type="entry name" value="Restriction endonuclease-like"/>
    <property type="match status" value="1"/>
</dbReference>
<feature type="domain" description="YqaJ viral recombinase" evidence="1">
    <location>
        <begin position="17"/>
        <end position="127"/>
    </location>
</feature>
<dbReference type="InterPro" id="IPR019080">
    <property type="entry name" value="YqaJ_viral_recombinase"/>
</dbReference>
<evidence type="ECO:0000313" key="2">
    <source>
        <dbReference type="EMBL" id="KAJ8874509.1"/>
    </source>
</evidence>
<name>A0ABQ9GR78_9NEOP</name>
<dbReference type="PANTHER" id="PTHR46609:SF8">
    <property type="entry name" value="YQAJ VIRAL RECOMBINASE DOMAIN-CONTAINING PROTEIN"/>
    <property type="match status" value="1"/>
</dbReference>